<dbReference type="EMBL" id="CP001848">
    <property type="protein sequence ID" value="ADB15921.1"/>
    <property type="molecule type" value="Genomic_DNA"/>
</dbReference>
<reference evidence="2 3" key="1">
    <citation type="journal article" date="2009" name="Stand. Genomic Sci.">
        <title>Complete genome sequence of Pirellula staleyi type strain (ATCC 27377).</title>
        <authorList>
            <person name="Clum A."/>
            <person name="Tindall B.J."/>
            <person name="Sikorski J."/>
            <person name="Ivanova N."/>
            <person name="Mavrommatis K."/>
            <person name="Lucas S."/>
            <person name="Glavina del Rio T."/>
            <person name="Nolan M."/>
            <person name="Chen F."/>
            <person name="Tice H."/>
            <person name="Pitluck S."/>
            <person name="Cheng J.F."/>
            <person name="Chertkov O."/>
            <person name="Brettin T."/>
            <person name="Han C."/>
            <person name="Detter J.C."/>
            <person name="Kuske C."/>
            <person name="Bruce D."/>
            <person name="Goodwin L."/>
            <person name="Ovchinikova G."/>
            <person name="Pati A."/>
            <person name="Mikhailova N."/>
            <person name="Chen A."/>
            <person name="Palaniappan K."/>
            <person name="Land M."/>
            <person name="Hauser L."/>
            <person name="Chang Y.J."/>
            <person name="Jeffries C.D."/>
            <person name="Chain P."/>
            <person name="Rohde M."/>
            <person name="Goker M."/>
            <person name="Bristow J."/>
            <person name="Eisen J.A."/>
            <person name="Markowitz V."/>
            <person name="Hugenholtz P."/>
            <person name="Kyrpides N.C."/>
            <person name="Klenk H.P."/>
            <person name="Lapidus A."/>
        </authorList>
    </citation>
    <scope>NUCLEOTIDE SEQUENCE [LARGE SCALE GENOMIC DNA]</scope>
    <source>
        <strain evidence="3">ATCC 27377 / DSM 6068 / ICPB 4128</strain>
    </source>
</reference>
<sequence length="380" mass="41155">MSNAGSYQSRRSNGGKIERRPSAAHDGSRCWHASHQALEAGNMVASLDIDPIHHLPPIVPSESPSMKRWILALGCLLLVFSSQLVAEETPPPSPVKLEPGAVIELVFPDLPETLASMSNDSKEPARLTAILPEDYTPEKKFPLFIYLLGGGGGRGNQGDLGMGRGVIGNKGYICAVMPLFKKKLDITEPARGLMVSMDDFEVISKSYRTMLTKLDEVVPNITSQGSVLGGHSNGAHTTGVLIAGQDDFIFERFDSFYLHEGGLTLLFANVLQKQSMKKPRFLVMIGGKGPFLPFGALLERMVARGGFQFTFVAMEGYGHEQPPEYLAQIGQWARGEPLTLPPKEPAEAKPDEAKPDEAKPDEPKPDTAQPADAKPADGVK</sequence>
<protein>
    <recommendedName>
        <fullName evidence="4">Alpha/beta hydrolase</fullName>
    </recommendedName>
</protein>
<evidence type="ECO:0000313" key="3">
    <source>
        <dbReference type="Proteomes" id="UP000001887"/>
    </source>
</evidence>
<accession>D2QW46</accession>
<dbReference type="eggNOG" id="COG0400">
    <property type="taxonomic scope" value="Bacteria"/>
</dbReference>
<dbReference type="HOGENOM" id="CLU_727318_0_0_0"/>
<dbReference type="eggNOG" id="COG3147">
    <property type="taxonomic scope" value="Bacteria"/>
</dbReference>
<dbReference type="STRING" id="530564.Psta_1243"/>
<proteinExistence type="predicted"/>
<organism evidence="2 3">
    <name type="scientific">Pirellula staleyi (strain ATCC 27377 / DSM 6068 / ICPB 4128)</name>
    <name type="common">Pirella staleyi</name>
    <dbReference type="NCBI Taxonomy" id="530564"/>
    <lineage>
        <taxon>Bacteria</taxon>
        <taxon>Pseudomonadati</taxon>
        <taxon>Planctomycetota</taxon>
        <taxon>Planctomycetia</taxon>
        <taxon>Pirellulales</taxon>
        <taxon>Pirellulaceae</taxon>
        <taxon>Pirellula</taxon>
    </lineage>
</organism>
<dbReference type="AlphaFoldDB" id="D2QW46"/>
<dbReference type="Proteomes" id="UP000001887">
    <property type="component" value="Chromosome"/>
</dbReference>
<feature type="compositionally biased region" description="Basic and acidic residues" evidence="1">
    <location>
        <begin position="344"/>
        <end position="365"/>
    </location>
</feature>
<keyword evidence="3" id="KW-1185">Reference proteome</keyword>
<name>D2QW46_PIRSD</name>
<evidence type="ECO:0000256" key="1">
    <source>
        <dbReference type="SAM" id="MobiDB-lite"/>
    </source>
</evidence>
<feature type="compositionally biased region" description="Polar residues" evidence="1">
    <location>
        <begin position="1"/>
        <end position="12"/>
    </location>
</feature>
<dbReference type="Gene3D" id="3.40.50.1820">
    <property type="entry name" value="alpha/beta hydrolase"/>
    <property type="match status" value="1"/>
</dbReference>
<gene>
    <name evidence="2" type="ordered locus">Psta_1243</name>
</gene>
<dbReference type="SUPFAM" id="SSF53474">
    <property type="entry name" value="alpha/beta-Hydrolases"/>
    <property type="match status" value="1"/>
</dbReference>
<evidence type="ECO:0000313" key="2">
    <source>
        <dbReference type="EMBL" id="ADB15921.1"/>
    </source>
</evidence>
<dbReference type="KEGG" id="psl:Psta_1243"/>
<dbReference type="InterPro" id="IPR029058">
    <property type="entry name" value="AB_hydrolase_fold"/>
</dbReference>
<feature type="region of interest" description="Disordered" evidence="1">
    <location>
        <begin position="332"/>
        <end position="380"/>
    </location>
</feature>
<feature type="compositionally biased region" description="Basic and acidic residues" evidence="1">
    <location>
        <begin position="16"/>
        <end position="29"/>
    </location>
</feature>
<evidence type="ECO:0008006" key="4">
    <source>
        <dbReference type="Google" id="ProtNLM"/>
    </source>
</evidence>
<feature type="region of interest" description="Disordered" evidence="1">
    <location>
        <begin position="1"/>
        <end position="29"/>
    </location>
</feature>